<dbReference type="AlphaFoldDB" id="A0A7J5XTI7"/>
<comment type="caution">
    <text evidence="2">The sequence shown here is derived from an EMBL/GenBank/DDBJ whole genome shotgun (WGS) entry which is preliminary data.</text>
</comment>
<protein>
    <submittedName>
        <fullName evidence="2">Uncharacterized protein</fullName>
    </submittedName>
</protein>
<name>A0A7J5XTI7_DISMA</name>
<reference evidence="2 3" key="1">
    <citation type="submission" date="2020-03" db="EMBL/GenBank/DDBJ databases">
        <title>Dissostichus mawsoni Genome sequencing and assembly.</title>
        <authorList>
            <person name="Park H."/>
        </authorList>
    </citation>
    <scope>NUCLEOTIDE SEQUENCE [LARGE SCALE GENOMIC DNA]</scope>
    <source>
        <strain evidence="2">DM0001</strain>
        <tissue evidence="2">Muscle</tissue>
    </source>
</reference>
<dbReference type="Proteomes" id="UP000518266">
    <property type="component" value="Unassembled WGS sequence"/>
</dbReference>
<sequence length="154" mass="17305">MLAYGLWNFNSSISYSLMFYVKTVPALTRAGVYIPFSRRVLSSTAAAHTEQQDGASSRGQAQHDPARAEFPRQPGRGGRDGTTTTAVNEISVDFEQSQGAYESKDSLELLRSLVVFKFCSYDFLVDKNKELMRCVYLANRVEEDISQEEAEQKE</sequence>
<evidence type="ECO:0000313" key="3">
    <source>
        <dbReference type="Proteomes" id="UP000518266"/>
    </source>
</evidence>
<gene>
    <name evidence="2" type="ORF">F7725_018125</name>
</gene>
<dbReference type="EMBL" id="JAAKFY010000021">
    <property type="protein sequence ID" value="KAF3839408.1"/>
    <property type="molecule type" value="Genomic_DNA"/>
</dbReference>
<feature type="region of interest" description="Disordered" evidence="1">
    <location>
        <begin position="47"/>
        <end position="85"/>
    </location>
</feature>
<accession>A0A7J5XTI7</accession>
<dbReference type="OrthoDB" id="5464at2759"/>
<evidence type="ECO:0000313" key="2">
    <source>
        <dbReference type="EMBL" id="KAF3839408.1"/>
    </source>
</evidence>
<organism evidence="2 3">
    <name type="scientific">Dissostichus mawsoni</name>
    <name type="common">Antarctic cod</name>
    <dbReference type="NCBI Taxonomy" id="36200"/>
    <lineage>
        <taxon>Eukaryota</taxon>
        <taxon>Metazoa</taxon>
        <taxon>Chordata</taxon>
        <taxon>Craniata</taxon>
        <taxon>Vertebrata</taxon>
        <taxon>Euteleostomi</taxon>
        <taxon>Actinopterygii</taxon>
        <taxon>Neopterygii</taxon>
        <taxon>Teleostei</taxon>
        <taxon>Neoteleostei</taxon>
        <taxon>Acanthomorphata</taxon>
        <taxon>Eupercaria</taxon>
        <taxon>Perciformes</taxon>
        <taxon>Notothenioidei</taxon>
        <taxon>Nototheniidae</taxon>
        <taxon>Dissostichus</taxon>
    </lineage>
</organism>
<proteinExistence type="predicted"/>
<keyword evidence="3" id="KW-1185">Reference proteome</keyword>
<evidence type="ECO:0000256" key="1">
    <source>
        <dbReference type="SAM" id="MobiDB-lite"/>
    </source>
</evidence>